<name>A0A7D7LRK3_9ACTN</name>
<dbReference type="InterPro" id="IPR015897">
    <property type="entry name" value="CHK_kinase-like"/>
</dbReference>
<reference evidence="3" key="1">
    <citation type="submission" date="2020-07" db="EMBL/GenBank/DDBJ databases">
        <title>novel species isolated from the respiratory tract of Marmot.</title>
        <authorList>
            <person name="Zhang G."/>
        </authorList>
    </citation>
    <scope>NUCLEOTIDE SEQUENCE [LARGE SCALE GENOMIC DNA]</scope>
    <source>
        <strain evidence="3">686</strain>
    </source>
</reference>
<dbReference type="PANTHER" id="PTHR11012">
    <property type="entry name" value="PROTEIN KINASE-LIKE DOMAIN-CONTAINING"/>
    <property type="match status" value="1"/>
</dbReference>
<dbReference type="InterPro" id="IPR011009">
    <property type="entry name" value="Kinase-like_dom_sf"/>
</dbReference>
<dbReference type="Pfam" id="PF01636">
    <property type="entry name" value="APH"/>
    <property type="match status" value="1"/>
</dbReference>
<dbReference type="Gene3D" id="3.90.1200.10">
    <property type="match status" value="1"/>
</dbReference>
<keyword evidence="2" id="KW-0808">Transferase</keyword>
<dbReference type="RefSeq" id="WP_219849173.1">
    <property type="nucleotide sequence ID" value="NZ_CP059491.1"/>
</dbReference>
<evidence type="ECO:0000313" key="3">
    <source>
        <dbReference type="Proteomes" id="UP000515663"/>
    </source>
</evidence>
<dbReference type="SMART" id="SM00587">
    <property type="entry name" value="CHK"/>
    <property type="match status" value="1"/>
</dbReference>
<dbReference type="GO" id="GO:0016740">
    <property type="term" value="F:transferase activity"/>
    <property type="evidence" value="ECO:0007669"/>
    <property type="project" value="UniProtKB-KW"/>
</dbReference>
<gene>
    <name evidence="2" type="ORF">H1R19_12430</name>
</gene>
<dbReference type="KEGG" id="gji:H1R19_12430"/>
<feature type="domain" description="CHK kinase-like" evidence="1">
    <location>
        <begin position="139"/>
        <end position="319"/>
    </location>
</feature>
<protein>
    <submittedName>
        <fullName evidence="2">Phosphotransferase</fullName>
    </submittedName>
</protein>
<proteinExistence type="predicted"/>
<dbReference type="EMBL" id="CP059491">
    <property type="protein sequence ID" value="QMS99800.1"/>
    <property type="molecule type" value="Genomic_DNA"/>
</dbReference>
<evidence type="ECO:0000313" key="2">
    <source>
        <dbReference type="EMBL" id="QMS99800.1"/>
    </source>
</evidence>
<dbReference type="AlphaFoldDB" id="A0A7D7LRK3"/>
<dbReference type="Proteomes" id="UP000515663">
    <property type="component" value="Chromosome"/>
</dbReference>
<organism evidence="2 3">
    <name type="scientific">Gordonia jinghuaiqii</name>
    <dbReference type="NCBI Taxonomy" id="2758710"/>
    <lineage>
        <taxon>Bacteria</taxon>
        <taxon>Bacillati</taxon>
        <taxon>Actinomycetota</taxon>
        <taxon>Actinomycetes</taxon>
        <taxon>Mycobacteriales</taxon>
        <taxon>Gordoniaceae</taxon>
        <taxon>Gordonia</taxon>
    </lineage>
</organism>
<dbReference type="PANTHER" id="PTHR11012:SF30">
    <property type="entry name" value="PROTEIN KINASE-LIKE DOMAIN-CONTAINING"/>
    <property type="match status" value="1"/>
</dbReference>
<dbReference type="SUPFAM" id="SSF56112">
    <property type="entry name" value="Protein kinase-like (PK-like)"/>
    <property type="match status" value="1"/>
</dbReference>
<evidence type="ECO:0000259" key="1">
    <source>
        <dbReference type="SMART" id="SM00587"/>
    </source>
</evidence>
<dbReference type="InterPro" id="IPR002575">
    <property type="entry name" value="Aminoglycoside_PTrfase"/>
</dbReference>
<sequence>MQQTLKALAETSLAISPWAPAPKPTSVGEVDAAWLTKIFSAKTPGAVAESVTRLDGTSGTTDRNRLGIQWNRTGLDAGLPASVFVKSTPLNAKNRTMVAALDMAVNEVRFYDQIRPQLSDTLAPKSHFAHAGHGARHLLVLEDLEAAGCTFPFTLNEITLPGVEACLRTLAGVHAQFWNSPRLHSDLSWIAPESARPGFPLLLWQFRKTRKTILADESVELPPAARRMAEFANRNDKALHAKWEEGPQTMLHGDSHIGNTYLRPDGTAGLLDWQVIHRGPGLREVSYIMTHSTPADIRRGNEEKLLRAYLETLDDHGVEDVPTFDQAWQALRFFAFDAWDSIAICTVWPGLQPPDRVELAFAAANSMVEDLEVDKAIKKALA</sequence>
<accession>A0A7D7LRK3</accession>
<keyword evidence="3" id="KW-1185">Reference proteome</keyword>